<gene>
    <name evidence="1" type="ORF">C2869_13925</name>
</gene>
<organism evidence="1 2">
    <name type="scientific">Saccharobesus litoralis</name>
    <dbReference type="NCBI Taxonomy" id="2172099"/>
    <lineage>
        <taxon>Bacteria</taxon>
        <taxon>Pseudomonadati</taxon>
        <taxon>Pseudomonadota</taxon>
        <taxon>Gammaproteobacteria</taxon>
        <taxon>Alteromonadales</taxon>
        <taxon>Alteromonadaceae</taxon>
        <taxon>Saccharobesus</taxon>
    </lineage>
</organism>
<keyword evidence="2" id="KW-1185">Reference proteome</keyword>
<proteinExistence type="predicted"/>
<evidence type="ECO:0000313" key="1">
    <source>
        <dbReference type="EMBL" id="AWB67468.1"/>
    </source>
</evidence>
<evidence type="ECO:0000313" key="2">
    <source>
        <dbReference type="Proteomes" id="UP000244441"/>
    </source>
</evidence>
<dbReference type="AlphaFoldDB" id="A0A2S0VTC2"/>
<name>A0A2S0VTC2_9ALTE</name>
<sequence>MSQSTSKIRPFQQLVMDMQQGEGDQAAFFKTFLNTEFYTAFAKRDVIGKEGVEENQTEFDFVLFASQQNSDKQTVVISEQASYIQKLGAEQIMSIKGGELLQSIYPDVEISIAYDNCGIGMPVDMIEWLKGAIKKDA</sequence>
<protein>
    <submittedName>
        <fullName evidence="1">Uncharacterized protein</fullName>
    </submittedName>
</protein>
<dbReference type="KEGG" id="cate:C2869_13925"/>
<dbReference type="Proteomes" id="UP000244441">
    <property type="component" value="Chromosome"/>
</dbReference>
<dbReference type="EMBL" id="CP026604">
    <property type="protein sequence ID" value="AWB67468.1"/>
    <property type="molecule type" value="Genomic_DNA"/>
</dbReference>
<accession>A0A2S0VTC2</accession>
<reference evidence="1 2" key="1">
    <citation type="submission" date="2018-01" db="EMBL/GenBank/DDBJ databases">
        <title>Genome sequence of a Cantenovulum-like bacteria.</title>
        <authorList>
            <person name="Tan W.R."/>
            <person name="Lau N.-S."/>
            <person name="Go F."/>
            <person name="Amirul A.-A.A."/>
        </authorList>
    </citation>
    <scope>NUCLEOTIDE SEQUENCE [LARGE SCALE GENOMIC DNA]</scope>
    <source>
        <strain evidence="1 2">CCB-QB4</strain>
    </source>
</reference>